<feature type="domain" description="ABC transporter" evidence="4">
    <location>
        <begin position="50"/>
        <end position="312"/>
    </location>
</feature>
<proteinExistence type="predicted"/>
<dbReference type="PANTHER" id="PTHR43790:SF4">
    <property type="entry name" value="GUANOSINE IMPORT ATP-BINDING PROTEIN NUPO"/>
    <property type="match status" value="1"/>
</dbReference>
<dbReference type="InterPro" id="IPR017871">
    <property type="entry name" value="ABC_transporter-like_CS"/>
</dbReference>
<reference evidence="5 6" key="1">
    <citation type="submission" date="2018-10" db="EMBL/GenBank/DDBJ databases">
        <title>Genomic Encyclopedia of Archaeal and Bacterial Type Strains, Phase II (KMG-II): from individual species to whole genera.</title>
        <authorList>
            <person name="Goeker M."/>
        </authorList>
    </citation>
    <scope>NUCLEOTIDE SEQUENCE [LARGE SCALE GENOMIC DNA]</scope>
    <source>
        <strain evidence="5 6">DSM 11927</strain>
    </source>
</reference>
<dbReference type="CDD" id="cd03215">
    <property type="entry name" value="ABC_Carb_Monos_II"/>
    <property type="match status" value="1"/>
</dbReference>
<accession>A0A495QVS7</accession>
<dbReference type="SUPFAM" id="SSF52540">
    <property type="entry name" value="P-loop containing nucleoside triphosphate hydrolases"/>
    <property type="match status" value="2"/>
</dbReference>
<keyword evidence="1" id="KW-0547">Nucleotide-binding</keyword>
<organism evidence="5 6">
    <name type="scientific">Haloarcula quadrata</name>
    <dbReference type="NCBI Taxonomy" id="182779"/>
    <lineage>
        <taxon>Archaea</taxon>
        <taxon>Methanobacteriati</taxon>
        <taxon>Methanobacteriota</taxon>
        <taxon>Stenosarchaea group</taxon>
        <taxon>Halobacteria</taxon>
        <taxon>Halobacteriales</taxon>
        <taxon>Haloarculaceae</taxon>
        <taxon>Haloarcula</taxon>
    </lineage>
</organism>
<feature type="domain" description="ABC transporter" evidence="4">
    <location>
        <begin position="329"/>
        <end position="575"/>
    </location>
</feature>
<evidence type="ECO:0000256" key="3">
    <source>
        <dbReference type="SAM" id="MobiDB-lite"/>
    </source>
</evidence>
<feature type="region of interest" description="Disordered" evidence="3">
    <location>
        <begin position="564"/>
        <end position="595"/>
    </location>
</feature>
<dbReference type="EMBL" id="RBWW01000002">
    <property type="protein sequence ID" value="RKS78285.1"/>
    <property type="molecule type" value="Genomic_DNA"/>
</dbReference>
<dbReference type="PANTHER" id="PTHR43790">
    <property type="entry name" value="CARBOHYDRATE TRANSPORT ATP-BINDING PROTEIN MG119-RELATED"/>
    <property type="match status" value="1"/>
</dbReference>
<keyword evidence="2 5" id="KW-0067">ATP-binding</keyword>
<dbReference type="PROSITE" id="PS50893">
    <property type="entry name" value="ABC_TRANSPORTER_2"/>
    <property type="match status" value="2"/>
</dbReference>
<dbReference type="CDD" id="cd03216">
    <property type="entry name" value="ABC_Carb_Monos_I"/>
    <property type="match status" value="1"/>
</dbReference>
<dbReference type="InterPro" id="IPR050107">
    <property type="entry name" value="ABC_carbohydrate_import_ATPase"/>
</dbReference>
<evidence type="ECO:0000256" key="1">
    <source>
        <dbReference type="ARBA" id="ARBA00022741"/>
    </source>
</evidence>
<dbReference type="InterPro" id="IPR027417">
    <property type="entry name" value="P-loop_NTPase"/>
</dbReference>
<evidence type="ECO:0000313" key="6">
    <source>
        <dbReference type="Proteomes" id="UP000268233"/>
    </source>
</evidence>
<keyword evidence="6" id="KW-1185">Reference proteome</keyword>
<comment type="caution">
    <text evidence="5">The sequence shown here is derived from an EMBL/GenBank/DDBJ whole genome shotgun (WGS) entry which is preliminary data.</text>
</comment>
<evidence type="ECO:0000259" key="4">
    <source>
        <dbReference type="PROSITE" id="PS50893"/>
    </source>
</evidence>
<dbReference type="InterPro" id="IPR003439">
    <property type="entry name" value="ABC_transporter-like_ATP-bd"/>
</dbReference>
<dbReference type="Gene3D" id="3.40.50.300">
    <property type="entry name" value="P-loop containing nucleotide triphosphate hydrolases"/>
    <property type="match status" value="2"/>
</dbReference>
<dbReference type="Proteomes" id="UP000268233">
    <property type="component" value="Unassembled WGS sequence"/>
</dbReference>
<evidence type="ECO:0000256" key="2">
    <source>
        <dbReference type="ARBA" id="ARBA00022840"/>
    </source>
</evidence>
<dbReference type="GO" id="GO:0005524">
    <property type="term" value="F:ATP binding"/>
    <property type="evidence" value="ECO:0007669"/>
    <property type="project" value="UniProtKB-KW"/>
</dbReference>
<dbReference type="InterPro" id="IPR003593">
    <property type="entry name" value="AAA+_ATPase"/>
</dbReference>
<dbReference type="GO" id="GO:0016887">
    <property type="term" value="F:ATP hydrolysis activity"/>
    <property type="evidence" value="ECO:0007669"/>
    <property type="project" value="InterPro"/>
</dbReference>
<gene>
    <name evidence="5" type="ORF">BDK61_3944</name>
</gene>
<evidence type="ECO:0000313" key="5">
    <source>
        <dbReference type="EMBL" id="RKS78285.1"/>
    </source>
</evidence>
<dbReference type="AlphaFoldDB" id="A0A495QVS7"/>
<name>A0A495QVS7_9EURY</name>
<sequence length="595" mass="65286">MDTSTQQLILGKCPAFPVLDGEYGYLWKQLCHYIVDTRPRPQSMSEHTTLRMEGILKEFPGVVANDHVNLSVERGEIHGLLGENGAGKSTLMKILYGLYSQDAGDIYLDGERLDLGSPQDAIDAGIGMVHQHFMLIPRLTVAENVVLGEREPATAFRGDSEDNWLPAAVRNNSLVQSLAGQFSLGLDVPEQRIQDLADQYGFDIDVSAKIWELDVGQQQRVEILKALYRDVDLLILDEPTAVLTPTEAERLFDSLERLTDEGLSIIFITHKLTEVDAIVDRVTVLREGENVGTAEVSSVSRADLAEMMVGREVLFEIDREAIDLGDPVLRARGVEATDNRDIEALSGIDLTVRQGEIVGIAGVSGNGQKELAEVMAGIRDVTAGELVVNGEDITGAKPKTFVDSGVSFVPEDRLQYGCAEDLSVMHNATMKDFRDSRFGDRPFLDYGELRDYAETLVDEFDVRGVSDVTETQAGDLSGGNLQKLILAREIYRDPDLLIANQPTRGVDVGAIEFIRETLLEQRKAGTGIILLSEDLDEIFDLSDRILVVYEGEFVYETTPAEADRERIGLEMTGGGGDDGKTVAPPQHGATQESES</sequence>
<protein>
    <submittedName>
        <fullName evidence="5">Nucleoside ABC transporter ATP-binding protein</fullName>
    </submittedName>
</protein>
<dbReference type="Pfam" id="PF00005">
    <property type="entry name" value="ABC_tran"/>
    <property type="match status" value="2"/>
</dbReference>
<dbReference type="PROSITE" id="PS00211">
    <property type="entry name" value="ABC_TRANSPORTER_1"/>
    <property type="match status" value="1"/>
</dbReference>
<dbReference type="SMART" id="SM00382">
    <property type="entry name" value="AAA"/>
    <property type="match status" value="2"/>
</dbReference>